<dbReference type="Gene3D" id="3.40.50.1000">
    <property type="entry name" value="HAD superfamily/HAD-like"/>
    <property type="match status" value="1"/>
</dbReference>
<proteinExistence type="predicted"/>
<dbReference type="RefSeq" id="WP_112221663.1">
    <property type="nucleotide sequence ID" value="NZ_CP196859.1"/>
</dbReference>
<evidence type="ECO:0000256" key="2">
    <source>
        <dbReference type="ARBA" id="ARBA00022723"/>
    </source>
</evidence>
<dbReference type="NCBIfam" id="TIGR01549">
    <property type="entry name" value="HAD-SF-IA-v1"/>
    <property type="match status" value="1"/>
</dbReference>
<dbReference type="SFLD" id="SFLDG01135">
    <property type="entry name" value="C1.5.6:_HAD__Beta-PGM__Phospha"/>
    <property type="match status" value="1"/>
</dbReference>
<dbReference type="Pfam" id="PF13419">
    <property type="entry name" value="HAD_2"/>
    <property type="match status" value="1"/>
</dbReference>
<dbReference type="NCBIfam" id="TIGR01509">
    <property type="entry name" value="HAD-SF-IA-v3"/>
    <property type="match status" value="1"/>
</dbReference>
<evidence type="ECO:0000256" key="3">
    <source>
        <dbReference type="ARBA" id="ARBA00022801"/>
    </source>
</evidence>
<keyword evidence="6" id="KW-1185">Reference proteome</keyword>
<dbReference type="EMBL" id="QLZR01000001">
    <property type="protein sequence ID" value="RAZ81240.1"/>
    <property type="molecule type" value="Genomic_DNA"/>
</dbReference>
<evidence type="ECO:0000256" key="1">
    <source>
        <dbReference type="ARBA" id="ARBA00001946"/>
    </source>
</evidence>
<dbReference type="SUPFAM" id="SSF56784">
    <property type="entry name" value="HAD-like"/>
    <property type="match status" value="1"/>
</dbReference>
<keyword evidence="2" id="KW-0479">Metal-binding</keyword>
<dbReference type="InterPro" id="IPR006439">
    <property type="entry name" value="HAD-SF_hydro_IA"/>
</dbReference>
<dbReference type="AlphaFoldDB" id="A0A365L752"/>
<dbReference type="SFLD" id="SFLDS00003">
    <property type="entry name" value="Haloacid_Dehalogenase"/>
    <property type="match status" value="1"/>
</dbReference>
<keyword evidence="4" id="KW-0460">Magnesium</keyword>
<comment type="cofactor">
    <cofactor evidence="1">
        <name>Mg(2+)</name>
        <dbReference type="ChEBI" id="CHEBI:18420"/>
    </cofactor>
</comment>
<dbReference type="PRINTS" id="PR00413">
    <property type="entry name" value="HADHALOGNASE"/>
</dbReference>
<reference evidence="5 6" key="1">
    <citation type="submission" date="2018-06" db="EMBL/GenBank/DDBJ databases">
        <title>The draft genome sequences of strains SCU63 and S1.</title>
        <authorList>
            <person name="Gan L."/>
        </authorList>
    </citation>
    <scope>NUCLEOTIDE SEQUENCE [LARGE SCALE GENOMIC DNA]</scope>
    <source>
        <strain evidence="5 6">SCU63</strain>
    </source>
</reference>
<dbReference type="InterPro" id="IPR041492">
    <property type="entry name" value="HAD_2"/>
</dbReference>
<dbReference type="Proteomes" id="UP000251002">
    <property type="component" value="Unassembled WGS sequence"/>
</dbReference>
<dbReference type="InterPro" id="IPR036412">
    <property type="entry name" value="HAD-like_sf"/>
</dbReference>
<dbReference type="PANTHER" id="PTHR46470:SF2">
    <property type="entry name" value="GLYCERALDEHYDE 3-PHOSPHATE PHOSPHATASE"/>
    <property type="match status" value="1"/>
</dbReference>
<sequence>MIKAVIFDLDGTLLDRDKSVKKFIYSQHKRLESALGHIDQSHYTQRFLELDNHGYVWKDKVYQQLIEEFDITGMAKEKLLEDYLTHFAAQCIPFPHLVPMLKELKAHNILLGMITNGYTDFQSGNIEALGIEQYFDAILISEKEGLRKPDKRIFEKALERLGVQADQAIFVGDHPANDVEASANAGMTSVWKRNLQWETADAHFIIDGLDEIPGLVQKLEKQAELGIKRSN</sequence>
<gene>
    <name evidence="5" type="ORF">DP120_02850</name>
</gene>
<dbReference type="SFLD" id="SFLDG01129">
    <property type="entry name" value="C1.5:_HAD__Beta-PGM__Phosphata"/>
    <property type="match status" value="1"/>
</dbReference>
<keyword evidence="3" id="KW-0378">Hydrolase</keyword>
<dbReference type="GO" id="GO:0016791">
    <property type="term" value="F:phosphatase activity"/>
    <property type="evidence" value="ECO:0007669"/>
    <property type="project" value="TreeGrafter"/>
</dbReference>
<organism evidence="5 6">
    <name type="scientific">Planococcus halotolerans</name>
    <dbReference type="NCBI Taxonomy" id="2233542"/>
    <lineage>
        <taxon>Bacteria</taxon>
        <taxon>Bacillati</taxon>
        <taxon>Bacillota</taxon>
        <taxon>Bacilli</taxon>
        <taxon>Bacillales</taxon>
        <taxon>Caryophanaceae</taxon>
        <taxon>Planococcus</taxon>
    </lineage>
</organism>
<dbReference type="InterPro" id="IPR051400">
    <property type="entry name" value="HAD-like_hydrolase"/>
</dbReference>
<evidence type="ECO:0000256" key="4">
    <source>
        <dbReference type="ARBA" id="ARBA00022842"/>
    </source>
</evidence>
<dbReference type="GO" id="GO:0044281">
    <property type="term" value="P:small molecule metabolic process"/>
    <property type="evidence" value="ECO:0007669"/>
    <property type="project" value="UniProtKB-ARBA"/>
</dbReference>
<comment type="caution">
    <text evidence="5">The sequence shown here is derived from an EMBL/GenBank/DDBJ whole genome shotgun (WGS) entry which is preliminary data.</text>
</comment>
<dbReference type="InterPro" id="IPR023214">
    <property type="entry name" value="HAD_sf"/>
</dbReference>
<evidence type="ECO:0000313" key="6">
    <source>
        <dbReference type="Proteomes" id="UP000251002"/>
    </source>
</evidence>
<protein>
    <submittedName>
        <fullName evidence="5">L-2-haloalkanoic acid dehalogenase</fullName>
    </submittedName>
</protein>
<dbReference type="GO" id="GO:0046872">
    <property type="term" value="F:metal ion binding"/>
    <property type="evidence" value="ECO:0007669"/>
    <property type="project" value="UniProtKB-KW"/>
</dbReference>
<dbReference type="Gene3D" id="1.10.150.520">
    <property type="match status" value="1"/>
</dbReference>
<accession>A0A365L752</accession>
<name>A0A365L752_9BACL</name>
<evidence type="ECO:0000313" key="5">
    <source>
        <dbReference type="EMBL" id="RAZ81240.1"/>
    </source>
</evidence>
<dbReference type="PANTHER" id="PTHR46470">
    <property type="entry name" value="N-ACYLNEURAMINATE-9-PHOSPHATASE"/>
    <property type="match status" value="1"/>
</dbReference>